<feature type="active site" evidence="7">
    <location>
        <position position="272"/>
    </location>
</feature>
<dbReference type="PANTHER" id="PTHR47965:SF12">
    <property type="entry name" value="ASPARTIC PROTEINASE 3-RELATED"/>
    <property type="match status" value="1"/>
</dbReference>
<reference evidence="11 12" key="1">
    <citation type="submission" date="2020-05" db="EMBL/GenBank/DDBJ databases">
        <title>Identification and distribution of gene clusters putatively required for synthesis of sphingolipid metabolism inhibitors in phylogenetically diverse species of the filamentous fungus Fusarium.</title>
        <authorList>
            <person name="Kim H.-S."/>
            <person name="Busman M."/>
            <person name="Brown D.W."/>
            <person name="Divon H."/>
            <person name="Uhlig S."/>
            <person name="Proctor R.H."/>
        </authorList>
    </citation>
    <scope>NUCLEOTIDE SEQUENCE [LARGE SCALE GENOMIC DNA]</scope>
    <source>
        <strain evidence="11 12">NRRL 25196</strain>
    </source>
</reference>
<gene>
    <name evidence="11" type="ORF">FNAPI_1046</name>
</gene>
<evidence type="ECO:0000256" key="8">
    <source>
        <dbReference type="PIRSR" id="PIRSR601461-2"/>
    </source>
</evidence>
<keyword evidence="12" id="KW-1185">Reference proteome</keyword>
<organism evidence="11 12">
    <name type="scientific">Fusarium napiforme</name>
    <dbReference type="NCBI Taxonomy" id="42672"/>
    <lineage>
        <taxon>Eukaryota</taxon>
        <taxon>Fungi</taxon>
        <taxon>Dikarya</taxon>
        <taxon>Ascomycota</taxon>
        <taxon>Pezizomycotina</taxon>
        <taxon>Sordariomycetes</taxon>
        <taxon>Hypocreomycetidae</taxon>
        <taxon>Hypocreales</taxon>
        <taxon>Nectriaceae</taxon>
        <taxon>Fusarium</taxon>
        <taxon>Fusarium fujikuroi species complex</taxon>
    </lineage>
</organism>
<dbReference type="InterPro" id="IPR021109">
    <property type="entry name" value="Peptidase_aspartic_dom_sf"/>
</dbReference>
<feature type="domain" description="Peptidase A1" evidence="10">
    <location>
        <begin position="41"/>
        <end position="382"/>
    </location>
</feature>
<dbReference type="GO" id="GO:0031505">
    <property type="term" value="P:fungal-type cell wall organization"/>
    <property type="evidence" value="ECO:0007669"/>
    <property type="project" value="TreeGrafter"/>
</dbReference>
<keyword evidence="2" id="KW-0645">Protease</keyword>
<dbReference type="GO" id="GO:0009277">
    <property type="term" value="C:fungal-type cell wall"/>
    <property type="evidence" value="ECO:0007669"/>
    <property type="project" value="TreeGrafter"/>
</dbReference>
<keyword evidence="3 9" id="KW-0732">Signal</keyword>
<feature type="chain" id="PRO_5034224492" description="Peptidase A1 domain-containing protein" evidence="9">
    <location>
        <begin position="20"/>
        <end position="405"/>
    </location>
</feature>
<feature type="active site" evidence="7">
    <location>
        <position position="59"/>
    </location>
</feature>
<dbReference type="SUPFAM" id="SSF50630">
    <property type="entry name" value="Acid proteases"/>
    <property type="match status" value="1"/>
</dbReference>
<dbReference type="InterPro" id="IPR033121">
    <property type="entry name" value="PEPTIDASE_A1"/>
</dbReference>
<dbReference type="EMBL" id="JAAOAO010000039">
    <property type="protein sequence ID" value="KAF5566586.1"/>
    <property type="molecule type" value="Genomic_DNA"/>
</dbReference>
<evidence type="ECO:0000256" key="2">
    <source>
        <dbReference type="ARBA" id="ARBA00022670"/>
    </source>
</evidence>
<dbReference type="InterPro" id="IPR001461">
    <property type="entry name" value="Aspartic_peptidase_A1"/>
</dbReference>
<feature type="signal peptide" evidence="9">
    <location>
        <begin position="1"/>
        <end position="19"/>
    </location>
</feature>
<evidence type="ECO:0000256" key="9">
    <source>
        <dbReference type="SAM" id="SignalP"/>
    </source>
</evidence>
<keyword evidence="6" id="KW-0865">Zymogen</keyword>
<dbReference type="GO" id="GO:0006508">
    <property type="term" value="P:proteolysis"/>
    <property type="evidence" value="ECO:0007669"/>
    <property type="project" value="UniProtKB-KW"/>
</dbReference>
<evidence type="ECO:0000256" key="3">
    <source>
        <dbReference type="ARBA" id="ARBA00022729"/>
    </source>
</evidence>
<sequence length="405" mass="43809">MALFTLAVAAAVSFSGVTAAGKTPAGVISVPLSRDAGLTAYYAKLQVGTPPQTEYLKIDTGSPRYSFLDPRNEVCKKQGNNCKTFGTFNNRTSKTSRYAGDGFADALGYVGRGDYLEDTIVIGGVSTKNMYFGMTSDYSFPDKLSGDINTILGLSLECVYAGPKCTDRFSSYFLPELKNASKINYLATSLYLGPDDKKAANARMLLGGAYDKAKIDGALITVPMVDPFSIDLTSGQTNVVNVTSVEVFLTKGNNRTKETYGKKKVGVPVLLDSGVASFYLTDKTMAPILRAFGAKEQPFGQQYFVVDCKYADTKRNDGYIAVEFGVHGTIKVPLYGVVTKFSDGTCGVFAASRGNEVSIFGDPFLRNVYSIFDQEKFSISLGKVKHTAEENIVPFPKGGFKPTRY</sequence>
<dbReference type="Pfam" id="PF00026">
    <property type="entry name" value="Asp"/>
    <property type="match status" value="1"/>
</dbReference>
<evidence type="ECO:0000259" key="10">
    <source>
        <dbReference type="PROSITE" id="PS51767"/>
    </source>
</evidence>
<name>A0A8H5NHA8_9HYPO</name>
<evidence type="ECO:0000256" key="4">
    <source>
        <dbReference type="ARBA" id="ARBA00022750"/>
    </source>
</evidence>
<keyword evidence="5" id="KW-0378">Hydrolase</keyword>
<dbReference type="PANTHER" id="PTHR47965">
    <property type="entry name" value="ASPARTYL PROTEASE-RELATED"/>
    <property type="match status" value="1"/>
</dbReference>
<evidence type="ECO:0000313" key="12">
    <source>
        <dbReference type="Proteomes" id="UP000574317"/>
    </source>
</evidence>
<evidence type="ECO:0000256" key="7">
    <source>
        <dbReference type="PIRSR" id="PIRSR601461-1"/>
    </source>
</evidence>
<evidence type="ECO:0000256" key="5">
    <source>
        <dbReference type="ARBA" id="ARBA00022801"/>
    </source>
</evidence>
<keyword evidence="8" id="KW-1015">Disulfide bond</keyword>
<keyword evidence="4" id="KW-0064">Aspartyl protease</keyword>
<dbReference type="PRINTS" id="PR00792">
    <property type="entry name" value="PEPSIN"/>
</dbReference>
<comment type="similarity">
    <text evidence="1">Belongs to the peptidase A1 family.</text>
</comment>
<feature type="disulfide bond" evidence="8">
    <location>
        <begin position="308"/>
        <end position="346"/>
    </location>
</feature>
<accession>A0A8H5NHA8</accession>
<dbReference type="Proteomes" id="UP000574317">
    <property type="component" value="Unassembled WGS sequence"/>
</dbReference>
<dbReference type="GO" id="GO:0004190">
    <property type="term" value="F:aspartic-type endopeptidase activity"/>
    <property type="evidence" value="ECO:0007669"/>
    <property type="project" value="UniProtKB-KW"/>
</dbReference>
<dbReference type="Gene3D" id="2.40.70.10">
    <property type="entry name" value="Acid Proteases"/>
    <property type="match status" value="2"/>
</dbReference>
<evidence type="ECO:0000256" key="6">
    <source>
        <dbReference type="ARBA" id="ARBA00023145"/>
    </source>
</evidence>
<dbReference type="AlphaFoldDB" id="A0A8H5NHA8"/>
<dbReference type="GO" id="GO:0005576">
    <property type="term" value="C:extracellular region"/>
    <property type="evidence" value="ECO:0007669"/>
    <property type="project" value="TreeGrafter"/>
</dbReference>
<dbReference type="PROSITE" id="PS51767">
    <property type="entry name" value="PEPTIDASE_A1"/>
    <property type="match status" value="1"/>
</dbReference>
<protein>
    <recommendedName>
        <fullName evidence="10">Peptidase A1 domain-containing protein</fullName>
    </recommendedName>
</protein>
<proteinExistence type="inferred from homology"/>
<comment type="caution">
    <text evidence="11">The sequence shown here is derived from an EMBL/GenBank/DDBJ whole genome shotgun (WGS) entry which is preliminary data.</text>
</comment>
<evidence type="ECO:0000313" key="11">
    <source>
        <dbReference type="EMBL" id="KAF5566586.1"/>
    </source>
</evidence>
<evidence type="ECO:0000256" key="1">
    <source>
        <dbReference type="ARBA" id="ARBA00007447"/>
    </source>
</evidence>